<reference evidence="9" key="1">
    <citation type="submission" date="2016-10" db="EMBL/GenBank/DDBJ databases">
        <authorList>
            <person name="Varghese N."/>
            <person name="Submissions S."/>
        </authorList>
    </citation>
    <scope>NUCLEOTIDE SEQUENCE [LARGE SCALE GENOMIC DNA]</scope>
    <source>
        <strain evidence="9">DSM 16995</strain>
    </source>
</reference>
<dbReference type="STRING" id="246191.SAMN05660337_1513"/>
<dbReference type="AlphaFoldDB" id="A0A1G9FF07"/>
<comment type="cofactor">
    <cofactor evidence="1 6">
        <name>pyridoxal 5'-phosphate</name>
        <dbReference type="ChEBI" id="CHEBI:597326"/>
    </cofactor>
</comment>
<evidence type="ECO:0000256" key="4">
    <source>
        <dbReference type="ARBA" id="ARBA00022679"/>
    </source>
</evidence>
<dbReference type="EC" id="2.6.1.-" evidence="6"/>
<comment type="similarity">
    <text evidence="2 6">Belongs to the class-I pyridoxal-phosphate-dependent aminotransferase family.</text>
</comment>
<proteinExistence type="inferred from homology"/>
<gene>
    <name evidence="8" type="ORF">SAMN05660337_1513</name>
</gene>
<evidence type="ECO:0000256" key="3">
    <source>
        <dbReference type="ARBA" id="ARBA00022576"/>
    </source>
</evidence>
<evidence type="ECO:0000313" key="9">
    <source>
        <dbReference type="Proteomes" id="UP000199053"/>
    </source>
</evidence>
<protein>
    <recommendedName>
        <fullName evidence="6">Aminotransferase</fullName>
        <ecNumber evidence="6">2.6.1.-</ecNumber>
    </recommendedName>
</protein>
<evidence type="ECO:0000256" key="6">
    <source>
        <dbReference type="RuleBase" id="RU000481"/>
    </source>
</evidence>
<dbReference type="GO" id="GO:0008483">
    <property type="term" value="F:transaminase activity"/>
    <property type="evidence" value="ECO:0007669"/>
    <property type="project" value="UniProtKB-KW"/>
</dbReference>
<dbReference type="InterPro" id="IPR015421">
    <property type="entry name" value="PyrdxlP-dep_Trfase_major"/>
</dbReference>
<feature type="domain" description="Aminotransferase class I/classII large" evidence="7">
    <location>
        <begin position="32"/>
        <end position="377"/>
    </location>
</feature>
<dbReference type="InterPro" id="IPR004838">
    <property type="entry name" value="NHTrfase_class1_PyrdxlP-BS"/>
</dbReference>
<dbReference type="InterPro" id="IPR015424">
    <property type="entry name" value="PyrdxlP-dep_Trfase"/>
</dbReference>
<dbReference type="SUPFAM" id="SSF53383">
    <property type="entry name" value="PLP-dependent transferases"/>
    <property type="match status" value="1"/>
</dbReference>
<organism evidence="8 9">
    <name type="scientific">Maridesulfovibrio ferrireducens</name>
    <dbReference type="NCBI Taxonomy" id="246191"/>
    <lineage>
        <taxon>Bacteria</taxon>
        <taxon>Pseudomonadati</taxon>
        <taxon>Thermodesulfobacteriota</taxon>
        <taxon>Desulfovibrionia</taxon>
        <taxon>Desulfovibrionales</taxon>
        <taxon>Desulfovibrionaceae</taxon>
        <taxon>Maridesulfovibrio</taxon>
    </lineage>
</organism>
<keyword evidence="4 6" id="KW-0808">Transferase</keyword>
<evidence type="ECO:0000313" key="8">
    <source>
        <dbReference type="EMBL" id="SDK86936.1"/>
    </source>
</evidence>
<dbReference type="EMBL" id="FNGA01000002">
    <property type="protein sequence ID" value="SDK86936.1"/>
    <property type="molecule type" value="Genomic_DNA"/>
</dbReference>
<sequence>MECISKRACEITPFLVMDVLEAAQKMERDGRNIIHMEIGEPDFDTPECIKKACCEALERGETHYTHSLGIPELRQAISKYHKDRYDVDVDPGRVIVTQGTSPAMLLLFTFLLDQGDNVITSDPCYACYDNFIKFAGADLIKVPTSEDDGFQFRPEEIAKVINDKTKAILINSPSNPTGIVLSPKRMKQIADLGPWIVSDEIYHGLVYGEQEHSILEYTDHAFVLNGFSKLFAMTGWRLGYIISPEKYVRPLQKLCQNFFISANSMAQWAGVAALTEAWDDVNRIKDIYDERRKFMIKRLREIGFDIKVEPTGAFYILVNMKPFAEKFEGSSYKLAFDILEKAEIGVTPGIDFGEGAEGYIRFSYANSIENIAEGMNRLEKYVKEFK</sequence>
<dbReference type="Proteomes" id="UP000199053">
    <property type="component" value="Unassembled WGS sequence"/>
</dbReference>
<evidence type="ECO:0000256" key="2">
    <source>
        <dbReference type="ARBA" id="ARBA00007441"/>
    </source>
</evidence>
<evidence type="ECO:0000259" key="7">
    <source>
        <dbReference type="Pfam" id="PF00155"/>
    </source>
</evidence>
<dbReference type="RefSeq" id="WP_092159765.1">
    <property type="nucleotide sequence ID" value="NZ_FNGA01000002.1"/>
</dbReference>
<dbReference type="PANTHER" id="PTHR46383">
    <property type="entry name" value="ASPARTATE AMINOTRANSFERASE"/>
    <property type="match status" value="1"/>
</dbReference>
<dbReference type="OrthoDB" id="9804474at2"/>
<accession>A0A1G9FF07</accession>
<keyword evidence="3 6" id="KW-0032">Aminotransferase</keyword>
<dbReference type="PANTHER" id="PTHR46383:SF2">
    <property type="entry name" value="AMINOTRANSFERASE"/>
    <property type="match status" value="1"/>
</dbReference>
<evidence type="ECO:0000256" key="5">
    <source>
        <dbReference type="ARBA" id="ARBA00022898"/>
    </source>
</evidence>
<dbReference type="PROSITE" id="PS00105">
    <property type="entry name" value="AA_TRANSFER_CLASS_1"/>
    <property type="match status" value="1"/>
</dbReference>
<dbReference type="GO" id="GO:0030170">
    <property type="term" value="F:pyridoxal phosphate binding"/>
    <property type="evidence" value="ECO:0007669"/>
    <property type="project" value="InterPro"/>
</dbReference>
<dbReference type="Pfam" id="PF00155">
    <property type="entry name" value="Aminotran_1_2"/>
    <property type="match status" value="1"/>
</dbReference>
<keyword evidence="9" id="KW-1185">Reference proteome</keyword>
<dbReference type="InterPro" id="IPR004839">
    <property type="entry name" value="Aminotransferase_I/II_large"/>
</dbReference>
<dbReference type="CDD" id="cd00609">
    <property type="entry name" value="AAT_like"/>
    <property type="match status" value="1"/>
</dbReference>
<evidence type="ECO:0000256" key="1">
    <source>
        <dbReference type="ARBA" id="ARBA00001933"/>
    </source>
</evidence>
<dbReference type="GO" id="GO:0006520">
    <property type="term" value="P:amino acid metabolic process"/>
    <property type="evidence" value="ECO:0007669"/>
    <property type="project" value="InterPro"/>
</dbReference>
<name>A0A1G9FF07_9BACT</name>
<dbReference type="Gene3D" id="3.40.640.10">
    <property type="entry name" value="Type I PLP-dependent aspartate aminotransferase-like (Major domain)"/>
    <property type="match status" value="1"/>
</dbReference>
<dbReference type="InterPro" id="IPR050596">
    <property type="entry name" value="AspAT/PAT-like"/>
</dbReference>
<keyword evidence="5" id="KW-0663">Pyridoxal phosphate</keyword>